<dbReference type="PANTHER" id="PTHR24157">
    <property type="entry name" value="ANKYRIN REPEAT, SAM AND BASIC LEUCINE ZIPPER DOMAIN-CONTAINING PROTEIN 1"/>
    <property type="match status" value="1"/>
</dbReference>
<dbReference type="Pfam" id="PF00536">
    <property type="entry name" value="SAM_1"/>
    <property type="match status" value="1"/>
</dbReference>
<dbReference type="PROSITE" id="PS50088">
    <property type="entry name" value="ANK_REPEAT"/>
    <property type="match status" value="3"/>
</dbReference>
<keyword evidence="5" id="KW-1185">Reference proteome</keyword>
<dbReference type="EMBL" id="JAGKHQ010000002">
    <property type="protein sequence ID" value="KAG7521799.1"/>
    <property type="molecule type" value="Genomic_DNA"/>
</dbReference>
<dbReference type="InterPro" id="IPR001660">
    <property type="entry name" value="SAM"/>
</dbReference>
<feature type="repeat" description="ANK" evidence="1">
    <location>
        <begin position="85"/>
        <end position="117"/>
    </location>
</feature>
<reference evidence="4 5" key="1">
    <citation type="journal article" date="2021" name="Sci. Rep.">
        <title>Chromosome anchoring in Senegalese sole (Solea senegalensis) reveals sex-associated markers and genome rearrangements in flatfish.</title>
        <authorList>
            <person name="Guerrero-Cozar I."/>
            <person name="Gomez-Garrido J."/>
            <person name="Berbel C."/>
            <person name="Martinez-Blanch J.F."/>
            <person name="Alioto T."/>
            <person name="Claros M.G."/>
            <person name="Gagnaire P.A."/>
            <person name="Manchado M."/>
        </authorList>
    </citation>
    <scope>NUCLEOTIDE SEQUENCE [LARGE SCALE GENOMIC DNA]</scope>
    <source>
        <strain evidence="4">Sse05_10M</strain>
    </source>
</reference>
<organism evidence="4 5">
    <name type="scientific">Solea senegalensis</name>
    <name type="common">Senegalese sole</name>
    <dbReference type="NCBI Taxonomy" id="28829"/>
    <lineage>
        <taxon>Eukaryota</taxon>
        <taxon>Metazoa</taxon>
        <taxon>Chordata</taxon>
        <taxon>Craniata</taxon>
        <taxon>Vertebrata</taxon>
        <taxon>Euteleostomi</taxon>
        <taxon>Actinopterygii</taxon>
        <taxon>Neopterygii</taxon>
        <taxon>Teleostei</taxon>
        <taxon>Neoteleostei</taxon>
        <taxon>Acanthomorphata</taxon>
        <taxon>Carangaria</taxon>
        <taxon>Pleuronectiformes</taxon>
        <taxon>Pleuronectoidei</taxon>
        <taxon>Soleidae</taxon>
        <taxon>Solea</taxon>
    </lineage>
</organism>
<dbReference type="PROSITE" id="PS50297">
    <property type="entry name" value="ANK_REP_REGION"/>
    <property type="match status" value="2"/>
</dbReference>
<sequence length="486" mass="53880">MDGSMEYAYPAGEESGNSDEEWDLGWPSAKRSNFVKDNSVKDLNSAVPHDEDNVSVLKRAIREGDVGTVEKLLDNGVDVETPLGYEWSPLMCAVNVANYDLAKLLLDRGATANFSKDNWTVLMANCTASASEDKIAHCMELLLSRNADPNVANRTQMTCLMLAAKEGYSKVINLLVSHGADINVQEENGYTALSTAVQHGREKAVLKLLQLGADKSIRNKFNNSPADLAVIFKHTQIARILASSANISLTQTCGSMEETLSKIFQNNSKSPSSNESVTMLDDLELLLHGLDLGYLIDIIKENDITWSSLLTMEKKDLEKFGITDPEHQQKLLNAVQQMQMDKVDLHTISLRAVDTDNEELLNFLISVHRQSSYLTEAVHDVINRFPRKASQLVFSLDPKGEAQAMCNLLEVQSKDLQNEVAYLRTLLCQMEEATDCCHLPQLGSYGNRKTWYLRGVALSLLGATSLMLLYKAACGCVYLPVYRNVC</sequence>
<dbReference type="SMART" id="SM00248">
    <property type="entry name" value="ANK"/>
    <property type="match status" value="6"/>
</dbReference>
<dbReference type="SMART" id="SM00454">
    <property type="entry name" value="SAM"/>
    <property type="match status" value="1"/>
</dbReference>
<feature type="region of interest" description="Disordered" evidence="2">
    <location>
        <begin position="1"/>
        <end position="23"/>
    </location>
</feature>
<accession>A0AAV6SWH5</accession>
<dbReference type="PROSITE" id="PS50105">
    <property type="entry name" value="SAM_DOMAIN"/>
    <property type="match status" value="1"/>
</dbReference>
<dbReference type="GO" id="GO:0071546">
    <property type="term" value="C:pi-body"/>
    <property type="evidence" value="ECO:0007669"/>
    <property type="project" value="TreeGrafter"/>
</dbReference>
<proteinExistence type="predicted"/>
<protein>
    <submittedName>
        <fullName evidence="4">Ankyrin repeat, SAM and basic leucine zipper domain-containing protein 1</fullName>
    </submittedName>
</protein>
<feature type="repeat" description="ANK" evidence="1">
    <location>
        <begin position="188"/>
        <end position="220"/>
    </location>
</feature>
<evidence type="ECO:0000259" key="3">
    <source>
        <dbReference type="PROSITE" id="PS50105"/>
    </source>
</evidence>
<name>A0AAV6SWH5_SOLSE</name>
<dbReference type="PANTHER" id="PTHR24157:SF3">
    <property type="entry name" value="ANKYRIN REPEAT, SAM AND BASIC LEUCINE ZIPPER DOMAIN-CONTAINING PROTEIN 1"/>
    <property type="match status" value="1"/>
</dbReference>
<gene>
    <name evidence="4" type="ORF">JOB18_006912</name>
</gene>
<keyword evidence="1" id="KW-0040">ANK repeat</keyword>
<evidence type="ECO:0000256" key="1">
    <source>
        <dbReference type="PROSITE-ProRule" id="PRU00023"/>
    </source>
</evidence>
<dbReference type="InterPro" id="IPR002110">
    <property type="entry name" value="Ankyrin_rpt"/>
</dbReference>
<dbReference type="AlphaFoldDB" id="A0AAV6SWH5"/>
<evidence type="ECO:0000256" key="2">
    <source>
        <dbReference type="SAM" id="MobiDB-lite"/>
    </source>
</evidence>
<evidence type="ECO:0000313" key="4">
    <source>
        <dbReference type="EMBL" id="KAG7521799.1"/>
    </source>
</evidence>
<feature type="domain" description="SAM" evidence="3">
    <location>
        <begin position="278"/>
        <end position="341"/>
    </location>
</feature>
<comment type="caution">
    <text evidence="4">The sequence shown here is derived from an EMBL/GenBank/DDBJ whole genome shotgun (WGS) entry which is preliminary data.</text>
</comment>
<evidence type="ECO:0000313" key="5">
    <source>
        <dbReference type="Proteomes" id="UP000693946"/>
    </source>
</evidence>
<dbReference type="Pfam" id="PF12796">
    <property type="entry name" value="Ank_2"/>
    <property type="match status" value="2"/>
</dbReference>
<dbReference type="Proteomes" id="UP000693946">
    <property type="component" value="Linkage Group LG10"/>
</dbReference>
<feature type="repeat" description="ANK" evidence="1">
    <location>
        <begin position="155"/>
        <end position="187"/>
    </location>
</feature>